<dbReference type="InterPro" id="IPR006574">
    <property type="entry name" value="PRY"/>
</dbReference>
<dbReference type="SMART" id="SM00336">
    <property type="entry name" value="BBOX"/>
    <property type="match status" value="1"/>
</dbReference>
<dbReference type="Gene3D" id="2.60.120.920">
    <property type="match status" value="1"/>
</dbReference>
<reference evidence="9" key="1">
    <citation type="submission" date="2025-08" db="UniProtKB">
        <authorList>
            <consortium name="RefSeq"/>
        </authorList>
    </citation>
    <scope>IDENTIFICATION</scope>
</reference>
<protein>
    <submittedName>
        <fullName evidence="9">Tripartite motif-containing protein 60-like</fullName>
    </submittedName>
</protein>
<keyword evidence="2 4" id="KW-0863">Zinc-finger</keyword>
<dbReference type="Gene3D" id="3.30.160.60">
    <property type="entry name" value="Classic Zinc Finger"/>
    <property type="match status" value="1"/>
</dbReference>
<evidence type="ECO:0000313" key="8">
    <source>
        <dbReference type="Proteomes" id="UP001652624"/>
    </source>
</evidence>
<dbReference type="PROSITE" id="PS00518">
    <property type="entry name" value="ZF_RING_1"/>
    <property type="match status" value="1"/>
</dbReference>
<evidence type="ECO:0000256" key="2">
    <source>
        <dbReference type="ARBA" id="ARBA00022771"/>
    </source>
</evidence>
<dbReference type="SUPFAM" id="SSF57850">
    <property type="entry name" value="RING/U-box"/>
    <property type="match status" value="1"/>
</dbReference>
<dbReference type="PANTHER" id="PTHR24103">
    <property type="entry name" value="E3 UBIQUITIN-PROTEIN LIGASE TRIM"/>
    <property type="match status" value="1"/>
</dbReference>
<dbReference type="InterPro" id="IPR043136">
    <property type="entry name" value="B30.2/SPRY_sf"/>
</dbReference>
<name>A0ABM3WF44_ERIEU</name>
<dbReference type="InterPro" id="IPR013320">
    <property type="entry name" value="ConA-like_dom_sf"/>
</dbReference>
<evidence type="ECO:0000259" key="7">
    <source>
        <dbReference type="PROSITE" id="PS50119"/>
    </source>
</evidence>
<evidence type="ECO:0000259" key="6">
    <source>
        <dbReference type="PROSITE" id="PS50089"/>
    </source>
</evidence>
<dbReference type="RefSeq" id="XP_060035189.1">
    <property type="nucleotide sequence ID" value="XM_060179206.1"/>
</dbReference>
<keyword evidence="3" id="KW-0862">Zinc</keyword>
<evidence type="ECO:0000256" key="3">
    <source>
        <dbReference type="ARBA" id="ARBA00022833"/>
    </source>
</evidence>
<dbReference type="Proteomes" id="UP001652624">
    <property type="component" value="Chromosome 19"/>
</dbReference>
<dbReference type="InterPro" id="IPR001841">
    <property type="entry name" value="Znf_RING"/>
</dbReference>
<dbReference type="SMART" id="SM00184">
    <property type="entry name" value="RING"/>
    <property type="match status" value="1"/>
</dbReference>
<keyword evidence="8" id="KW-1185">Reference proteome</keyword>
<dbReference type="PROSITE" id="PS50119">
    <property type="entry name" value="ZF_BBOX"/>
    <property type="match status" value="1"/>
</dbReference>
<evidence type="ECO:0000256" key="1">
    <source>
        <dbReference type="ARBA" id="ARBA00022723"/>
    </source>
</evidence>
<evidence type="ECO:0000256" key="5">
    <source>
        <dbReference type="SAM" id="Coils"/>
    </source>
</evidence>
<dbReference type="Pfam" id="PF00643">
    <property type="entry name" value="zf-B_box"/>
    <property type="match status" value="1"/>
</dbReference>
<keyword evidence="1" id="KW-0479">Metal-binding</keyword>
<dbReference type="SUPFAM" id="SSF49899">
    <property type="entry name" value="Concanavalin A-like lectins/glucanases"/>
    <property type="match status" value="1"/>
</dbReference>
<gene>
    <name evidence="9" type="primary">LOC132534774</name>
</gene>
<sequence length="422" mass="47508">MDLAAFQAKIQAEISCPVCLGYLTDPVTLDCGHNFCEACIQQHWEGLQDVSTCPLCLHTCPDRHLKRNNMLCQIIDIVRRLPPRKYKRKREEEMVLCEKHNQELVLFCEEDLNLLCDQCSISEHQHHTLKPAGHAAAPERKKLQSSTDLLKKQVDDAKMGHQALLAKSVDVRTDLENWRRALQLEVEASAERKTLTISPTLSMQQKALERKLRENKSQLSEHLSTLRNLLHQATEQSSQSEQDFLKNFGGTHTNNEHLRPPAVSSQAAGKVSCSIPPNYFGLSKIFNTFQVDLNLDLETAYPTLIISSDRKSVAFGRIPPFCLAGPLTFTSHPAVLSCEGFDSDIFLHIGVFLDSFVSTIDITLKASNNYESKVKQPWDSSEEKLQCLLRPAYSQFPLSLPRAPDCGDSNMSYFHTGQFAQA</sequence>
<dbReference type="InterPro" id="IPR017907">
    <property type="entry name" value="Znf_RING_CS"/>
</dbReference>
<feature type="coiled-coil region" evidence="5">
    <location>
        <begin position="216"/>
        <end position="243"/>
    </location>
</feature>
<dbReference type="SUPFAM" id="SSF57845">
    <property type="entry name" value="B-box zinc-binding domain"/>
    <property type="match status" value="1"/>
</dbReference>
<keyword evidence="5" id="KW-0175">Coiled coil</keyword>
<dbReference type="InterPro" id="IPR013083">
    <property type="entry name" value="Znf_RING/FYVE/PHD"/>
</dbReference>
<dbReference type="CDD" id="cd16594">
    <property type="entry name" value="RING-HC_TRIM7-like_C-IV"/>
    <property type="match status" value="1"/>
</dbReference>
<feature type="domain" description="RING-type" evidence="6">
    <location>
        <begin position="16"/>
        <end position="56"/>
    </location>
</feature>
<proteinExistence type="predicted"/>
<dbReference type="SMART" id="SM00589">
    <property type="entry name" value="PRY"/>
    <property type="match status" value="1"/>
</dbReference>
<evidence type="ECO:0000313" key="9">
    <source>
        <dbReference type="RefSeq" id="XP_060035189.1"/>
    </source>
</evidence>
<dbReference type="Pfam" id="PF15227">
    <property type="entry name" value="zf-C3HC4_4"/>
    <property type="match status" value="1"/>
</dbReference>
<dbReference type="InterPro" id="IPR050143">
    <property type="entry name" value="TRIM/RBCC"/>
</dbReference>
<accession>A0ABM3WF44</accession>
<dbReference type="GeneID" id="132534774"/>
<organism evidence="8 9">
    <name type="scientific">Erinaceus europaeus</name>
    <name type="common">Western European hedgehog</name>
    <dbReference type="NCBI Taxonomy" id="9365"/>
    <lineage>
        <taxon>Eukaryota</taxon>
        <taxon>Metazoa</taxon>
        <taxon>Chordata</taxon>
        <taxon>Craniata</taxon>
        <taxon>Vertebrata</taxon>
        <taxon>Euteleostomi</taxon>
        <taxon>Mammalia</taxon>
        <taxon>Eutheria</taxon>
        <taxon>Laurasiatheria</taxon>
        <taxon>Eulipotyphla</taxon>
        <taxon>Erinaceidae</taxon>
        <taxon>Erinaceinae</taxon>
        <taxon>Erinaceus</taxon>
    </lineage>
</organism>
<dbReference type="Gene3D" id="3.30.40.10">
    <property type="entry name" value="Zinc/RING finger domain, C3HC4 (zinc finger)"/>
    <property type="match status" value="1"/>
</dbReference>
<dbReference type="PROSITE" id="PS50089">
    <property type="entry name" value="ZF_RING_2"/>
    <property type="match status" value="1"/>
</dbReference>
<dbReference type="InterPro" id="IPR000315">
    <property type="entry name" value="Znf_B-box"/>
</dbReference>
<evidence type="ECO:0000256" key="4">
    <source>
        <dbReference type="PROSITE-ProRule" id="PRU00024"/>
    </source>
</evidence>
<dbReference type="Pfam" id="PF13765">
    <property type="entry name" value="PRY"/>
    <property type="match status" value="1"/>
</dbReference>
<feature type="domain" description="B box-type" evidence="7">
    <location>
        <begin position="92"/>
        <end position="132"/>
    </location>
</feature>